<keyword evidence="4" id="KW-1185">Reference proteome</keyword>
<proteinExistence type="predicted"/>
<protein>
    <submittedName>
        <fullName evidence="3">Uncharacterized protein</fullName>
    </submittedName>
</protein>
<evidence type="ECO:0000256" key="2">
    <source>
        <dbReference type="SAM" id="MobiDB-lite"/>
    </source>
</evidence>
<dbReference type="Proteomes" id="UP001285441">
    <property type="component" value="Unassembled WGS sequence"/>
</dbReference>
<feature type="coiled-coil region" evidence="1">
    <location>
        <begin position="167"/>
        <end position="194"/>
    </location>
</feature>
<comment type="caution">
    <text evidence="3">The sequence shown here is derived from an EMBL/GenBank/DDBJ whole genome shotgun (WGS) entry which is preliminary data.</text>
</comment>
<dbReference type="EMBL" id="JAULSW010000002">
    <property type="protein sequence ID" value="KAK3389357.1"/>
    <property type="molecule type" value="Genomic_DNA"/>
</dbReference>
<keyword evidence="1" id="KW-0175">Coiled coil</keyword>
<accession>A0AAE0NX62</accession>
<sequence length="235" mass="26382">METNMDTEMQDDSPAPAPAWPSQDTTAMAPSNMATRFGDLTMRPALGGDLAMPTPAVISAIEMVAKKANTSKELGFASLNNTNPTHAKYLQAAAFLKIDDNMEKVGKSISAHGMEANRMEAKTNQMVGYVEGLVHQFRKTQRRTVAYYKRTKKLHELVVRHLATTDAGKAEIAALEAENEVEELELARLDEKDDKYWETMRAQRGWMDYPSMWKKGYQGQTTDDFDDFDDFPDSD</sequence>
<organism evidence="3 4">
    <name type="scientific">Podospora didyma</name>
    <dbReference type="NCBI Taxonomy" id="330526"/>
    <lineage>
        <taxon>Eukaryota</taxon>
        <taxon>Fungi</taxon>
        <taxon>Dikarya</taxon>
        <taxon>Ascomycota</taxon>
        <taxon>Pezizomycotina</taxon>
        <taxon>Sordariomycetes</taxon>
        <taxon>Sordariomycetidae</taxon>
        <taxon>Sordariales</taxon>
        <taxon>Podosporaceae</taxon>
        <taxon>Podospora</taxon>
    </lineage>
</organism>
<evidence type="ECO:0000313" key="3">
    <source>
        <dbReference type="EMBL" id="KAK3389357.1"/>
    </source>
</evidence>
<evidence type="ECO:0000313" key="4">
    <source>
        <dbReference type="Proteomes" id="UP001285441"/>
    </source>
</evidence>
<name>A0AAE0NX62_9PEZI</name>
<reference evidence="3" key="2">
    <citation type="submission" date="2023-06" db="EMBL/GenBank/DDBJ databases">
        <authorList>
            <consortium name="Lawrence Berkeley National Laboratory"/>
            <person name="Haridas S."/>
            <person name="Hensen N."/>
            <person name="Bonometti L."/>
            <person name="Westerberg I."/>
            <person name="Brannstrom I.O."/>
            <person name="Guillou S."/>
            <person name="Cros-Aarteil S."/>
            <person name="Calhoun S."/>
            <person name="Kuo A."/>
            <person name="Mondo S."/>
            <person name="Pangilinan J."/>
            <person name="Riley R."/>
            <person name="LaButti K."/>
            <person name="Andreopoulos B."/>
            <person name="Lipzen A."/>
            <person name="Chen C."/>
            <person name="Yanf M."/>
            <person name="Daum C."/>
            <person name="Ng V."/>
            <person name="Clum A."/>
            <person name="Steindorff A."/>
            <person name="Ohm R."/>
            <person name="Martin F."/>
            <person name="Silar P."/>
            <person name="Natvig D."/>
            <person name="Lalanne C."/>
            <person name="Gautier V."/>
            <person name="Ament-velasquez S.L."/>
            <person name="Kruys A."/>
            <person name="Hutchinson M.I."/>
            <person name="Powell A.J."/>
            <person name="Barry K."/>
            <person name="Miller A.N."/>
            <person name="Grigoriev I.V."/>
            <person name="Debuchy R."/>
            <person name="Gladieux P."/>
            <person name="Thoren M.H."/>
            <person name="Johannesson H."/>
        </authorList>
    </citation>
    <scope>NUCLEOTIDE SEQUENCE</scope>
    <source>
        <strain evidence="3">CBS 232.78</strain>
    </source>
</reference>
<evidence type="ECO:0000256" key="1">
    <source>
        <dbReference type="SAM" id="Coils"/>
    </source>
</evidence>
<dbReference type="AlphaFoldDB" id="A0AAE0NX62"/>
<gene>
    <name evidence="3" type="ORF">B0H63DRAFT_463489</name>
</gene>
<reference evidence="3" key="1">
    <citation type="journal article" date="2023" name="Mol. Phylogenet. Evol.">
        <title>Genome-scale phylogeny and comparative genomics of the fungal order Sordariales.</title>
        <authorList>
            <person name="Hensen N."/>
            <person name="Bonometti L."/>
            <person name="Westerberg I."/>
            <person name="Brannstrom I.O."/>
            <person name="Guillou S."/>
            <person name="Cros-Aarteil S."/>
            <person name="Calhoun S."/>
            <person name="Haridas S."/>
            <person name="Kuo A."/>
            <person name="Mondo S."/>
            <person name="Pangilinan J."/>
            <person name="Riley R."/>
            <person name="LaButti K."/>
            <person name="Andreopoulos B."/>
            <person name="Lipzen A."/>
            <person name="Chen C."/>
            <person name="Yan M."/>
            <person name="Daum C."/>
            <person name="Ng V."/>
            <person name="Clum A."/>
            <person name="Steindorff A."/>
            <person name="Ohm R.A."/>
            <person name="Martin F."/>
            <person name="Silar P."/>
            <person name="Natvig D.O."/>
            <person name="Lalanne C."/>
            <person name="Gautier V."/>
            <person name="Ament-Velasquez S.L."/>
            <person name="Kruys A."/>
            <person name="Hutchinson M.I."/>
            <person name="Powell A.J."/>
            <person name="Barry K."/>
            <person name="Miller A.N."/>
            <person name="Grigoriev I.V."/>
            <person name="Debuchy R."/>
            <person name="Gladieux P."/>
            <person name="Hiltunen Thoren M."/>
            <person name="Johannesson H."/>
        </authorList>
    </citation>
    <scope>NUCLEOTIDE SEQUENCE</scope>
    <source>
        <strain evidence="3">CBS 232.78</strain>
    </source>
</reference>
<feature type="region of interest" description="Disordered" evidence="2">
    <location>
        <begin position="1"/>
        <end position="29"/>
    </location>
</feature>